<dbReference type="Gene3D" id="3.20.20.70">
    <property type="entry name" value="Aldolase class I"/>
    <property type="match status" value="2"/>
</dbReference>
<dbReference type="AlphaFoldDB" id="D0N0C7"/>
<evidence type="ECO:0000313" key="2">
    <source>
        <dbReference type="EMBL" id="EEY67090.1"/>
    </source>
</evidence>
<dbReference type="InParanoid" id="D0N0C7"/>
<accession>D0N0C7</accession>
<dbReference type="GeneID" id="9479372"/>
<organism evidence="2 3">
    <name type="scientific">Phytophthora infestans (strain T30-4)</name>
    <name type="common">Potato late blight agent</name>
    <dbReference type="NCBI Taxonomy" id="403677"/>
    <lineage>
        <taxon>Eukaryota</taxon>
        <taxon>Sar</taxon>
        <taxon>Stramenopiles</taxon>
        <taxon>Oomycota</taxon>
        <taxon>Peronosporomycetes</taxon>
        <taxon>Peronosporales</taxon>
        <taxon>Peronosporaceae</taxon>
        <taxon>Phytophthora</taxon>
    </lineage>
</organism>
<dbReference type="InterPro" id="IPR001155">
    <property type="entry name" value="OxRdtase_FMN_N"/>
</dbReference>
<dbReference type="Proteomes" id="UP000006643">
    <property type="component" value="Unassembled WGS sequence"/>
</dbReference>
<dbReference type="OrthoDB" id="1663137at2759"/>
<dbReference type="VEuPathDB" id="FungiDB:PITG_04021"/>
<dbReference type="PANTHER" id="PTHR22893:SF91">
    <property type="entry name" value="NADPH DEHYDROGENASE 2-RELATED"/>
    <property type="match status" value="1"/>
</dbReference>
<gene>
    <name evidence="2" type="ORF">PITG_04021</name>
</gene>
<keyword evidence="3" id="KW-1185">Reference proteome</keyword>
<evidence type="ECO:0000313" key="3">
    <source>
        <dbReference type="Proteomes" id="UP000006643"/>
    </source>
</evidence>
<dbReference type="SUPFAM" id="SSF51395">
    <property type="entry name" value="FMN-linked oxidoreductases"/>
    <property type="match status" value="1"/>
</dbReference>
<dbReference type="EMBL" id="DS028122">
    <property type="protein sequence ID" value="EEY67090.1"/>
    <property type="molecule type" value="Genomic_DNA"/>
</dbReference>
<dbReference type="RefSeq" id="XP_002905738.1">
    <property type="nucleotide sequence ID" value="XM_002905692.1"/>
</dbReference>
<dbReference type="InterPro" id="IPR045247">
    <property type="entry name" value="Oye-like"/>
</dbReference>
<dbReference type="OMA" id="AYTANPW"/>
<dbReference type="HOGENOM" id="CLU_012153_0_2_1"/>
<dbReference type="CDD" id="cd02933">
    <property type="entry name" value="OYE_like_FMN"/>
    <property type="match status" value="1"/>
</dbReference>
<dbReference type="eggNOG" id="KOG0134">
    <property type="taxonomic scope" value="Eukaryota"/>
</dbReference>
<dbReference type="GO" id="GO:0016491">
    <property type="term" value="F:oxidoreductase activity"/>
    <property type="evidence" value="ECO:0007669"/>
    <property type="project" value="InterPro"/>
</dbReference>
<dbReference type="KEGG" id="pif:PITG_04021"/>
<dbReference type="Pfam" id="PF00724">
    <property type="entry name" value="Oxidored_FMN"/>
    <property type="match status" value="1"/>
</dbReference>
<dbReference type="InterPro" id="IPR013785">
    <property type="entry name" value="Aldolase_TIM"/>
</dbReference>
<dbReference type="STRING" id="403677.D0N0C7"/>
<feature type="domain" description="NADH:flavin oxidoreductase/NADH oxidase N-terminal" evidence="1">
    <location>
        <begin position="5"/>
        <end position="312"/>
    </location>
</feature>
<name>D0N0C7_PHYIT</name>
<dbReference type="PANTHER" id="PTHR22893">
    <property type="entry name" value="NADH OXIDOREDUCTASE-RELATED"/>
    <property type="match status" value="1"/>
</dbReference>
<sequence>MASKLFSAVKLGGKKAPTQLKHRVVMAPMTRQRTGNDGVPGNAVAEFYRQRATDGGLLISEATNISAYARGYYGAPGLYTPEQVEGWKAVTSAVHDKGGKIFNQLWHTGRISHPLNLPNGAQPGRLPHPNPRALEVSEIPGIVDDYKRAAENALEAGFDGVELHATNGYLLEHPENRARIVFEAIEAILSSVDSNKVGIRLSPFGTSFGCTDSNPREIYDYVVKKLNDYDLAYLHMVEPRGMQQPAPDAPEGGVTKINRKIYNGVMISASGYDGAEARKVVEDGTTDLVAFARDFISNPDLVERIRTGAELNPVNWQTIYVPLDVPFETGYTDYPFLNEKTA</sequence>
<protein>
    <submittedName>
        <fullName evidence="2">12-oxophytodienoate reductase, putative</fullName>
    </submittedName>
</protein>
<reference evidence="3" key="1">
    <citation type="journal article" date="2009" name="Nature">
        <title>Genome sequence and analysis of the Irish potato famine pathogen Phytophthora infestans.</title>
        <authorList>
            <consortium name="The Broad Institute Genome Sequencing Platform"/>
            <person name="Haas B.J."/>
            <person name="Kamoun S."/>
            <person name="Zody M.C."/>
            <person name="Jiang R.H."/>
            <person name="Handsaker R.E."/>
            <person name="Cano L.M."/>
            <person name="Grabherr M."/>
            <person name="Kodira C.D."/>
            <person name="Raffaele S."/>
            <person name="Torto-Alalibo T."/>
            <person name="Bozkurt T.O."/>
            <person name="Ah-Fong A.M."/>
            <person name="Alvarado L."/>
            <person name="Anderson V.L."/>
            <person name="Armstrong M.R."/>
            <person name="Avrova A."/>
            <person name="Baxter L."/>
            <person name="Beynon J."/>
            <person name="Boevink P.C."/>
            <person name="Bollmann S.R."/>
            <person name="Bos J.I."/>
            <person name="Bulone V."/>
            <person name="Cai G."/>
            <person name="Cakir C."/>
            <person name="Carrington J.C."/>
            <person name="Chawner M."/>
            <person name="Conti L."/>
            <person name="Costanzo S."/>
            <person name="Ewan R."/>
            <person name="Fahlgren N."/>
            <person name="Fischbach M.A."/>
            <person name="Fugelstad J."/>
            <person name="Gilroy E.M."/>
            <person name="Gnerre S."/>
            <person name="Green P.J."/>
            <person name="Grenville-Briggs L.J."/>
            <person name="Griffith J."/>
            <person name="Grunwald N.J."/>
            <person name="Horn K."/>
            <person name="Horner N.R."/>
            <person name="Hu C.H."/>
            <person name="Huitema E."/>
            <person name="Jeong D.H."/>
            <person name="Jones A.M."/>
            <person name="Jones J.D."/>
            <person name="Jones R.W."/>
            <person name="Karlsson E.K."/>
            <person name="Kunjeti S.G."/>
            <person name="Lamour K."/>
            <person name="Liu Z."/>
            <person name="Ma L."/>
            <person name="Maclean D."/>
            <person name="Chibucos M.C."/>
            <person name="McDonald H."/>
            <person name="McWalters J."/>
            <person name="Meijer H.J."/>
            <person name="Morgan W."/>
            <person name="Morris P.F."/>
            <person name="Munro C.A."/>
            <person name="O'Neill K."/>
            <person name="Ospina-Giraldo M."/>
            <person name="Pinzon A."/>
            <person name="Pritchard L."/>
            <person name="Ramsahoye B."/>
            <person name="Ren Q."/>
            <person name="Restrepo S."/>
            <person name="Roy S."/>
            <person name="Sadanandom A."/>
            <person name="Savidor A."/>
            <person name="Schornack S."/>
            <person name="Schwartz D.C."/>
            <person name="Schumann U.D."/>
            <person name="Schwessinger B."/>
            <person name="Seyer L."/>
            <person name="Sharpe T."/>
            <person name="Silvar C."/>
            <person name="Song J."/>
            <person name="Studholme D.J."/>
            <person name="Sykes S."/>
            <person name="Thines M."/>
            <person name="van de Vondervoort P.J."/>
            <person name="Phuntumart V."/>
            <person name="Wawra S."/>
            <person name="Weide R."/>
            <person name="Win J."/>
            <person name="Young C."/>
            <person name="Zhou S."/>
            <person name="Fry W."/>
            <person name="Meyers B.C."/>
            <person name="van West P."/>
            <person name="Ristaino J."/>
            <person name="Govers F."/>
            <person name="Birch P.R."/>
            <person name="Whisson S.C."/>
            <person name="Judelson H.S."/>
            <person name="Nusbaum C."/>
        </authorList>
    </citation>
    <scope>NUCLEOTIDE SEQUENCE [LARGE SCALE GENOMIC DNA]</scope>
    <source>
        <strain evidence="3">T30-4</strain>
    </source>
</reference>
<dbReference type="GO" id="GO:0010181">
    <property type="term" value="F:FMN binding"/>
    <property type="evidence" value="ECO:0007669"/>
    <property type="project" value="InterPro"/>
</dbReference>
<proteinExistence type="predicted"/>
<evidence type="ECO:0000259" key="1">
    <source>
        <dbReference type="Pfam" id="PF00724"/>
    </source>
</evidence>